<accession>A0AAW0KXK6</accession>
<dbReference type="PANTHER" id="PTHR36312">
    <property type="entry name" value="THIONIN-LIKE PROTEIN 1"/>
    <property type="match status" value="1"/>
</dbReference>
<dbReference type="PANTHER" id="PTHR36312:SF15">
    <property type="entry name" value="THIONIN-LIKE PROTEIN"/>
    <property type="match status" value="1"/>
</dbReference>
<name>A0AAW0KXK6_QUESU</name>
<comment type="caution">
    <text evidence="1">The sequence shown here is derived from an EMBL/GenBank/DDBJ whole genome shotgun (WGS) entry which is preliminary data.</text>
</comment>
<dbReference type="Proteomes" id="UP000237347">
    <property type="component" value="Unassembled WGS sequence"/>
</dbReference>
<dbReference type="EMBL" id="PKMF04000216">
    <property type="protein sequence ID" value="KAK7842736.1"/>
    <property type="molecule type" value="Genomic_DNA"/>
</dbReference>
<evidence type="ECO:0000313" key="1">
    <source>
        <dbReference type="EMBL" id="KAK7842736.1"/>
    </source>
</evidence>
<proteinExistence type="predicted"/>
<evidence type="ECO:0000313" key="2">
    <source>
        <dbReference type="Proteomes" id="UP000237347"/>
    </source>
</evidence>
<keyword evidence="2" id="KW-1185">Reference proteome</keyword>
<dbReference type="InterPro" id="IPR038975">
    <property type="entry name" value="THNL"/>
</dbReference>
<gene>
    <name evidence="1" type="ORF">CFP56_013442</name>
</gene>
<organism evidence="1 2">
    <name type="scientific">Quercus suber</name>
    <name type="common">Cork oak</name>
    <dbReference type="NCBI Taxonomy" id="58331"/>
    <lineage>
        <taxon>Eukaryota</taxon>
        <taxon>Viridiplantae</taxon>
        <taxon>Streptophyta</taxon>
        <taxon>Embryophyta</taxon>
        <taxon>Tracheophyta</taxon>
        <taxon>Spermatophyta</taxon>
        <taxon>Magnoliopsida</taxon>
        <taxon>eudicotyledons</taxon>
        <taxon>Gunneridae</taxon>
        <taxon>Pentapetalae</taxon>
        <taxon>rosids</taxon>
        <taxon>fabids</taxon>
        <taxon>Fagales</taxon>
        <taxon>Fagaceae</taxon>
        <taxon>Quercus</taxon>
    </lineage>
</organism>
<dbReference type="AlphaFoldDB" id="A0AAW0KXK6"/>
<protein>
    <submittedName>
        <fullName evidence="1">Thionin-like protein 2</fullName>
    </submittedName>
</protein>
<reference evidence="1 2" key="1">
    <citation type="journal article" date="2018" name="Sci. Data">
        <title>The draft genome sequence of cork oak.</title>
        <authorList>
            <person name="Ramos A.M."/>
            <person name="Usie A."/>
            <person name="Barbosa P."/>
            <person name="Barros P.M."/>
            <person name="Capote T."/>
            <person name="Chaves I."/>
            <person name="Simoes F."/>
            <person name="Abreu I."/>
            <person name="Carrasquinho I."/>
            <person name="Faro C."/>
            <person name="Guimaraes J.B."/>
            <person name="Mendonca D."/>
            <person name="Nobrega F."/>
            <person name="Rodrigues L."/>
            <person name="Saibo N.J.M."/>
            <person name="Varela M.C."/>
            <person name="Egas C."/>
            <person name="Matos J."/>
            <person name="Miguel C.M."/>
            <person name="Oliveira M.M."/>
            <person name="Ricardo C.P."/>
            <person name="Goncalves S."/>
        </authorList>
    </citation>
    <scope>NUCLEOTIDE SEQUENCE [LARGE SCALE GENOMIC DNA]</scope>
    <source>
        <strain evidence="2">cv. HL8</strain>
    </source>
</reference>
<sequence length="119" mass="12841">MKEALTLYLSIVCHSQKSWVTCDALFALGDACRAITASFQDCYSGCFILCFIQTRNTLQCGFKCIKDCITPPSTGINSQYFCELGCATYSCSNISTIGNPDGKKVADCVDGCSKPCAKN</sequence>